<protein>
    <recommendedName>
        <fullName evidence="2">No apical meristem-associated C-terminal domain-containing protein</fullName>
    </recommendedName>
</protein>
<comment type="caution">
    <text evidence="3">The sequence shown here is derived from an EMBL/GenBank/DDBJ whole genome shotgun (WGS) entry which is preliminary data.</text>
</comment>
<dbReference type="AlphaFoldDB" id="A0AA38WEM4"/>
<feature type="compositionally biased region" description="Polar residues" evidence="1">
    <location>
        <begin position="87"/>
        <end position="96"/>
    </location>
</feature>
<dbReference type="Pfam" id="PF14303">
    <property type="entry name" value="NAM-associated"/>
    <property type="match status" value="1"/>
</dbReference>
<sequence length="289" mass="33258">MHQIRSKCVSLGKVVLKFSNIYNNIKSNRKSGEGDSDWLTKARFRYQEEHKKPFHYEHVWDVLKGSEKYMRTPLIGTTSRPKRSKTSESSTPTTDASDAHGPFNVDDEDENEDEEERPRPIGRNTARASASASTGGASREHVSELFRKLTMLNTTSRELLDQKRRDLDLRERDLMFRESEAEDKRKRRDYRFYISPHVHLSGDMNFFKSMLSDDTEPENMGDYRKSDADHHKPVSKASEVEEFTNLNLTSSREVGVGGGGFWSFANLVKTITIRSESVSETYCRDLKES</sequence>
<evidence type="ECO:0000313" key="3">
    <source>
        <dbReference type="EMBL" id="KAJ9557867.1"/>
    </source>
</evidence>
<accession>A0AA38WEM4</accession>
<dbReference type="PANTHER" id="PTHR45023">
    <property type="match status" value="1"/>
</dbReference>
<evidence type="ECO:0000256" key="1">
    <source>
        <dbReference type="SAM" id="MobiDB-lite"/>
    </source>
</evidence>
<feature type="region of interest" description="Disordered" evidence="1">
    <location>
        <begin position="72"/>
        <end position="141"/>
    </location>
</feature>
<feature type="domain" description="No apical meristem-associated C-terminal" evidence="2">
    <location>
        <begin position="52"/>
        <end position="181"/>
    </location>
</feature>
<feature type="compositionally biased region" description="Low complexity" evidence="1">
    <location>
        <begin position="125"/>
        <end position="137"/>
    </location>
</feature>
<proteinExistence type="predicted"/>
<feature type="compositionally biased region" description="Acidic residues" evidence="1">
    <location>
        <begin position="105"/>
        <end position="115"/>
    </location>
</feature>
<dbReference type="Proteomes" id="UP001172457">
    <property type="component" value="Chromosome 3"/>
</dbReference>
<organism evidence="3 4">
    <name type="scientific">Centaurea solstitialis</name>
    <name type="common">yellow star-thistle</name>
    <dbReference type="NCBI Taxonomy" id="347529"/>
    <lineage>
        <taxon>Eukaryota</taxon>
        <taxon>Viridiplantae</taxon>
        <taxon>Streptophyta</taxon>
        <taxon>Embryophyta</taxon>
        <taxon>Tracheophyta</taxon>
        <taxon>Spermatophyta</taxon>
        <taxon>Magnoliopsida</taxon>
        <taxon>eudicotyledons</taxon>
        <taxon>Gunneridae</taxon>
        <taxon>Pentapetalae</taxon>
        <taxon>asterids</taxon>
        <taxon>campanulids</taxon>
        <taxon>Asterales</taxon>
        <taxon>Asteraceae</taxon>
        <taxon>Carduoideae</taxon>
        <taxon>Cardueae</taxon>
        <taxon>Centaureinae</taxon>
        <taxon>Centaurea</taxon>
    </lineage>
</organism>
<name>A0AA38WEM4_9ASTR</name>
<evidence type="ECO:0000313" key="4">
    <source>
        <dbReference type="Proteomes" id="UP001172457"/>
    </source>
</evidence>
<dbReference type="EMBL" id="JARYMX010000003">
    <property type="protein sequence ID" value="KAJ9557867.1"/>
    <property type="molecule type" value="Genomic_DNA"/>
</dbReference>
<evidence type="ECO:0000259" key="2">
    <source>
        <dbReference type="Pfam" id="PF14303"/>
    </source>
</evidence>
<dbReference type="InterPro" id="IPR029466">
    <property type="entry name" value="NAM-associated_C"/>
</dbReference>
<dbReference type="PANTHER" id="PTHR45023:SF4">
    <property type="entry name" value="GLYCINE-RICH PROTEIN-RELATED"/>
    <property type="match status" value="1"/>
</dbReference>
<gene>
    <name evidence="3" type="ORF">OSB04_012481</name>
</gene>
<keyword evidence="4" id="KW-1185">Reference proteome</keyword>
<reference evidence="3" key="1">
    <citation type="submission" date="2023-03" db="EMBL/GenBank/DDBJ databases">
        <title>Chromosome-scale reference genome and RAD-based genetic map of yellow starthistle (Centaurea solstitialis) reveal putative structural variation and QTLs associated with invader traits.</title>
        <authorList>
            <person name="Reatini B."/>
            <person name="Cang F.A."/>
            <person name="Jiang Q."/>
            <person name="Mckibben M.T.W."/>
            <person name="Barker M.S."/>
            <person name="Rieseberg L.H."/>
            <person name="Dlugosch K.M."/>
        </authorList>
    </citation>
    <scope>NUCLEOTIDE SEQUENCE</scope>
    <source>
        <strain evidence="3">CAN-66</strain>
        <tissue evidence="3">Leaf</tissue>
    </source>
</reference>